<organism evidence="1 2">
    <name type="scientific">Mucilaginibacter gotjawali</name>
    <dbReference type="NCBI Taxonomy" id="1550579"/>
    <lineage>
        <taxon>Bacteria</taxon>
        <taxon>Pseudomonadati</taxon>
        <taxon>Bacteroidota</taxon>
        <taxon>Sphingobacteriia</taxon>
        <taxon>Sphingobacteriales</taxon>
        <taxon>Sphingobacteriaceae</taxon>
        <taxon>Mucilaginibacter</taxon>
    </lineage>
</organism>
<keyword evidence="2" id="KW-1185">Reference proteome</keyword>
<dbReference type="Pfam" id="PF13618">
    <property type="entry name" value="Gluconate_2-dh3"/>
    <property type="match status" value="1"/>
</dbReference>
<dbReference type="OrthoDB" id="6385145at2"/>
<sequence>MDRRTLIKNLALVVGGAVLLPSCLHPDGTTYIKLKHIDIDADQEKTIADMCETFIPKTNTPGAKELNLPAFVLKMIDDCYGKKDQQAFLAGMAKFTEMVKTKYNSSFSELSVKDREAILTGIENSAKPKDGAKAPTRRPRPQKHLQDDPVMAFYWGVKQQTIFAYTTSQYFMTKLVFYDMVPGRYNVHYPVSKLKLG</sequence>
<dbReference type="RefSeq" id="WP_096353334.1">
    <property type="nucleotide sequence ID" value="NZ_AP017313.1"/>
</dbReference>
<reference evidence="1 2" key="1">
    <citation type="submission" date="2015-12" db="EMBL/GenBank/DDBJ databases">
        <title>Genome sequence of Mucilaginibacter gotjawali.</title>
        <authorList>
            <person name="Lee J.S."/>
            <person name="Lee K.C."/>
            <person name="Kim K.K."/>
            <person name="Lee B.W."/>
        </authorList>
    </citation>
    <scope>NUCLEOTIDE SEQUENCE [LARGE SCALE GENOMIC DNA]</scope>
    <source>
        <strain evidence="1 2">SA3-7</strain>
    </source>
</reference>
<gene>
    <name evidence="1" type="ORF">MgSA37_03316</name>
</gene>
<protein>
    <submittedName>
        <fullName evidence="1">Uncharacterized protein</fullName>
    </submittedName>
</protein>
<accession>A0A110B041</accession>
<dbReference type="Proteomes" id="UP000218263">
    <property type="component" value="Chromosome"/>
</dbReference>
<dbReference type="EMBL" id="AP017313">
    <property type="protein sequence ID" value="BAU55135.1"/>
    <property type="molecule type" value="Genomic_DNA"/>
</dbReference>
<dbReference type="AlphaFoldDB" id="A0A110B041"/>
<evidence type="ECO:0000313" key="1">
    <source>
        <dbReference type="EMBL" id="BAU55135.1"/>
    </source>
</evidence>
<evidence type="ECO:0000313" key="2">
    <source>
        <dbReference type="Proteomes" id="UP000218263"/>
    </source>
</evidence>
<dbReference type="KEGG" id="mgot:MgSA37_03316"/>
<proteinExistence type="predicted"/>
<name>A0A110B041_9SPHI</name>
<dbReference type="InterPro" id="IPR027056">
    <property type="entry name" value="Gluconate_2DH_su3"/>
</dbReference>